<reference evidence="5" key="2">
    <citation type="submission" date="2021-04" db="EMBL/GenBank/DDBJ databases">
        <authorList>
            <person name="Gilroy R."/>
        </authorList>
    </citation>
    <scope>NUCLEOTIDE SEQUENCE</scope>
    <source>
        <strain evidence="5">ChiGjej3B3-11674</strain>
    </source>
</reference>
<organism evidence="5 6">
    <name type="scientific">Candidatus Mediterraneibacter tabaqchaliae</name>
    <dbReference type="NCBI Taxonomy" id="2838689"/>
    <lineage>
        <taxon>Bacteria</taxon>
        <taxon>Bacillati</taxon>
        <taxon>Bacillota</taxon>
        <taxon>Clostridia</taxon>
        <taxon>Lachnospirales</taxon>
        <taxon>Lachnospiraceae</taxon>
        <taxon>Mediterraneibacter</taxon>
    </lineage>
</organism>
<dbReference type="HAMAP" id="MF_00819">
    <property type="entry name" value="SpoVG"/>
    <property type="match status" value="1"/>
</dbReference>
<comment type="caution">
    <text evidence="5">The sequence shown here is derived from an EMBL/GenBank/DDBJ whole genome shotgun (WGS) entry which is preliminary data.</text>
</comment>
<dbReference type="PANTHER" id="PTHR38429:SF1">
    <property type="entry name" value="SEPTATION PROTEIN SPOVG-RELATED"/>
    <property type="match status" value="1"/>
</dbReference>
<gene>
    <name evidence="4 5" type="primary">spoVG</name>
    <name evidence="5" type="ORF">H9911_00870</name>
</gene>
<dbReference type="SUPFAM" id="SSF160537">
    <property type="entry name" value="SpoVG-like"/>
    <property type="match status" value="1"/>
</dbReference>
<dbReference type="Pfam" id="PF04026">
    <property type="entry name" value="SpoVG"/>
    <property type="match status" value="1"/>
</dbReference>
<comment type="function">
    <text evidence="4">Could be involved in septation.</text>
</comment>
<evidence type="ECO:0000256" key="1">
    <source>
        <dbReference type="ARBA" id="ARBA00022618"/>
    </source>
</evidence>
<dbReference type="EMBL" id="DWUV01000017">
    <property type="protein sequence ID" value="HJD33075.1"/>
    <property type="molecule type" value="Genomic_DNA"/>
</dbReference>
<dbReference type="GO" id="GO:0030435">
    <property type="term" value="P:sporulation resulting in formation of a cellular spore"/>
    <property type="evidence" value="ECO:0007669"/>
    <property type="project" value="InterPro"/>
</dbReference>
<keyword evidence="1 4" id="KW-0132">Cell division</keyword>
<sequence length="96" mass="10850">MQITDVRVRKVAKEGKLKAVVSITIDDEFVVHDIKVIEGDKGMFIAMPSKKSLDGEYRDIAHPINSATRERIQTTILNRYEEAMEEGEEAAVVDEM</sequence>
<dbReference type="InterPro" id="IPR007170">
    <property type="entry name" value="SpoVG"/>
</dbReference>
<dbReference type="NCBIfam" id="NF009749">
    <property type="entry name" value="PRK13259.1"/>
    <property type="match status" value="1"/>
</dbReference>
<evidence type="ECO:0000313" key="6">
    <source>
        <dbReference type="Proteomes" id="UP000823897"/>
    </source>
</evidence>
<reference evidence="5" key="1">
    <citation type="journal article" date="2021" name="PeerJ">
        <title>Extensive microbial diversity within the chicken gut microbiome revealed by metagenomics and culture.</title>
        <authorList>
            <person name="Gilroy R."/>
            <person name="Ravi A."/>
            <person name="Getino M."/>
            <person name="Pursley I."/>
            <person name="Horton D.L."/>
            <person name="Alikhan N.F."/>
            <person name="Baker D."/>
            <person name="Gharbi K."/>
            <person name="Hall N."/>
            <person name="Watson M."/>
            <person name="Adriaenssens E.M."/>
            <person name="Foster-Nyarko E."/>
            <person name="Jarju S."/>
            <person name="Secka A."/>
            <person name="Antonio M."/>
            <person name="Oren A."/>
            <person name="Chaudhuri R.R."/>
            <person name="La Ragione R."/>
            <person name="Hildebrand F."/>
            <person name="Pallen M.J."/>
        </authorList>
    </citation>
    <scope>NUCLEOTIDE SEQUENCE</scope>
    <source>
        <strain evidence="5">ChiGjej3B3-11674</strain>
    </source>
</reference>
<dbReference type="Gene3D" id="3.30.1120.40">
    <property type="entry name" value="Stage V sporulation protein G"/>
    <property type="match status" value="1"/>
</dbReference>
<evidence type="ECO:0000256" key="2">
    <source>
        <dbReference type="ARBA" id="ARBA00023210"/>
    </source>
</evidence>
<evidence type="ECO:0000313" key="5">
    <source>
        <dbReference type="EMBL" id="HJD33075.1"/>
    </source>
</evidence>
<keyword evidence="3 4" id="KW-0131">Cell cycle</keyword>
<name>A0A9D2R0F0_9FIRM</name>
<evidence type="ECO:0000256" key="4">
    <source>
        <dbReference type="HAMAP-Rule" id="MF_00819"/>
    </source>
</evidence>
<accession>A0A9D2R0F0</accession>
<evidence type="ECO:0000256" key="3">
    <source>
        <dbReference type="ARBA" id="ARBA00023306"/>
    </source>
</evidence>
<dbReference type="GO" id="GO:0000917">
    <property type="term" value="P:division septum assembly"/>
    <property type="evidence" value="ECO:0007669"/>
    <property type="project" value="UniProtKB-KW"/>
</dbReference>
<comment type="similarity">
    <text evidence="4">Belongs to the SpoVG family.</text>
</comment>
<proteinExistence type="inferred from homology"/>
<dbReference type="Proteomes" id="UP000823897">
    <property type="component" value="Unassembled WGS sequence"/>
</dbReference>
<protein>
    <recommendedName>
        <fullName evidence="4">Putative septation protein SpoVG</fullName>
    </recommendedName>
</protein>
<keyword evidence="2 4" id="KW-0717">Septation</keyword>
<dbReference type="InterPro" id="IPR036751">
    <property type="entry name" value="SpoVG_sf"/>
</dbReference>
<dbReference type="AlphaFoldDB" id="A0A9D2R0F0"/>
<dbReference type="PANTHER" id="PTHR38429">
    <property type="entry name" value="SEPTATION PROTEIN SPOVG-RELATED"/>
    <property type="match status" value="1"/>
</dbReference>